<sequence length="264" mass="28802">MRAADFAYFDAPTPVGLAHRGGAKLAANLHLENTLPAFREAVRMGYRYLETDVHATADGTLLAFHDVALDRVTDQRGVVAKLPYAAVRAARINGTEPIPLLSDLLEEFPDTRLNIDVKAPGAVEPLAEVLRRHDAVDRVCVASFSDRRLRAVRRLVGPRLATSTGPAEVAALRLAPQRVASWLRSPAAALQIPTGHVVAGRRLDLVTPALVERVHAMGKHVHVWTIDDADEMHRLFDLGVDGIVSDRIDTLAEVLAERGVPLRQ</sequence>
<evidence type="ECO:0000313" key="2">
    <source>
        <dbReference type="EMBL" id="SDP16329.1"/>
    </source>
</evidence>
<dbReference type="GO" id="GO:0008081">
    <property type="term" value="F:phosphoric diester hydrolase activity"/>
    <property type="evidence" value="ECO:0007669"/>
    <property type="project" value="InterPro"/>
</dbReference>
<organism evidence="2 3">
    <name type="scientific">Pedococcus dokdonensis</name>
    <dbReference type="NCBI Taxonomy" id="443156"/>
    <lineage>
        <taxon>Bacteria</taxon>
        <taxon>Bacillati</taxon>
        <taxon>Actinomycetota</taxon>
        <taxon>Actinomycetes</taxon>
        <taxon>Micrococcales</taxon>
        <taxon>Intrasporangiaceae</taxon>
        <taxon>Pedococcus</taxon>
    </lineage>
</organism>
<evidence type="ECO:0000313" key="3">
    <source>
        <dbReference type="Proteomes" id="UP000199077"/>
    </source>
</evidence>
<dbReference type="CDD" id="cd08561">
    <property type="entry name" value="GDPD_cytoplasmic_ScUgpQ2_like"/>
    <property type="match status" value="1"/>
</dbReference>
<dbReference type="Pfam" id="PF03009">
    <property type="entry name" value="GDPD"/>
    <property type="match status" value="1"/>
</dbReference>
<proteinExistence type="predicted"/>
<dbReference type="GO" id="GO:0006629">
    <property type="term" value="P:lipid metabolic process"/>
    <property type="evidence" value="ECO:0007669"/>
    <property type="project" value="InterPro"/>
</dbReference>
<dbReference type="RefSeq" id="WP_091783803.1">
    <property type="nucleotide sequence ID" value="NZ_LT629711.1"/>
</dbReference>
<dbReference type="PANTHER" id="PTHR43805:SF1">
    <property type="entry name" value="GP-PDE DOMAIN-CONTAINING PROTEIN"/>
    <property type="match status" value="1"/>
</dbReference>
<dbReference type="InterPro" id="IPR017946">
    <property type="entry name" value="PLC-like_Pdiesterase_TIM-brl"/>
</dbReference>
<protein>
    <submittedName>
        <fullName evidence="2">Glycerophosphoryl diester phosphodiesterase</fullName>
    </submittedName>
</protein>
<dbReference type="SUPFAM" id="SSF51695">
    <property type="entry name" value="PLC-like phosphodiesterases"/>
    <property type="match status" value="1"/>
</dbReference>
<dbReference type="OrthoDB" id="5241788at2"/>
<evidence type="ECO:0000259" key="1">
    <source>
        <dbReference type="PROSITE" id="PS51704"/>
    </source>
</evidence>
<gene>
    <name evidence="2" type="ORF">SAMN04489867_1596</name>
</gene>
<name>A0A1H0QHV1_9MICO</name>
<reference evidence="3" key="1">
    <citation type="submission" date="2016-10" db="EMBL/GenBank/DDBJ databases">
        <authorList>
            <person name="Varghese N."/>
            <person name="Submissions S."/>
        </authorList>
    </citation>
    <scope>NUCLEOTIDE SEQUENCE [LARGE SCALE GENOMIC DNA]</scope>
    <source>
        <strain evidence="3">DSM 22329</strain>
    </source>
</reference>
<feature type="domain" description="GP-PDE" evidence="1">
    <location>
        <begin position="14"/>
        <end position="255"/>
    </location>
</feature>
<dbReference type="STRING" id="443156.SAMN04489867_1596"/>
<accession>A0A1H0QHV1</accession>
<dbReference type="EMBL" id="LT629711">
    <property type="protein sequence ID" value="SDP16329.1"/>
    <property type="molecule type" value="Genomic_DNA"/>
</dbReference>
<dbReference type="Gene3D" id="3.20.20.190">
    <property type="entry name" value="Phosphatidylinositol (PI) phosphodiesterase"/>
    <property type="match status" value="1"/>
</dbReference>
<dbReference type="AlphaFoldDB" id="A0A1H0QHV1"/>
<dbReference type="PROSITE" id="PS51704">
    <property type="entry name" value="GP_PDE"/>
    <property type="match status" value="1"/>
</dbReference>
<dbReference type="PANTHER" id="PTHR43805">
    <property type="entry name" value="GLYCEROPHOSPHORYL DIESTER PHOSPHODIESTERASE"/>
    <property type="match status" value="1"/>
</dbReference>
<keyword evidence="3" id="KW-1185">Reference proteome</keyword>
<dbReference type="InterPro" id="IPR030395">
    <property type="entry name" value="GP_PDE_dom"/>
</dbReference>
<dbReference type="Proteomes" id="UP000199077">
    <property type="component" value="Chromosome I"/>
</dbReference>